<dbReference type="Pfam" id="PF00852">
    <property type="entry name" value="Glyco_transf_10"/>
    <property type="match status" value="1"/>
</dbReference>
<sequence length="686" mass="78562">SLYQLVFFLTGTPDPGAGTPCLDPWAGIPRLDHWKVTPHLNHLTVAALAPEEHPLHLVGGLSLGTAAAFYFFGVKPRLIVEEIRSFQWFGFEFCCTRLDILWLMDLPAKHKDVSHVRAPGGGVMEPGLVCVEGWSSTSTGSFGQQASQAREQVHILEEPLYISQPLFCKSDFTSKSLQSITTSVTETGLKLMTQTRPFRREEAVLFNHFTDPLQQLGHTNRRRFIDKTQLKHRLHDGNNASREIAGFFCLRPKRMKKRTKTTIHVPIKDWAKPSLQQKDTINTLASMTTLRSRAFLLLLISLPSLLYYCFLDQKQKYHPAVSKKNISILLWHWPFGRSYSLDGDKCLKMYNISRCFLTHKTTTFPSADVVVFHHQELKRGLSSLPLHLDRPASQHWVWLSMEPPVNNANLTQLNGLFNWTMSYRRDADIFIPYGKTMVGGDELGFQAASNRSCLVSWVVSRYQPHQARACVYQNLKKYIPIEVYGKWNNKPLSKKKLLPTIAKCVFYLSFENSEAKDYISEKLWRNAFQAGVIPVVLGPSRVTYEALAPPGSFIHVADFKSTSDLAAYLKHVAADRQAYAEYFQWHHTHRIKTYTDWRERLCQICVKYPSLPANKVYQDLESWAAAMTKASEPATMKTLLMTEKKYKQTWPWEFSTRGRRQGPQCELPGRQKSRPARAQSKLRGHR</sequence>
<evidence type="ECO:0000256" key="6">
    <source>
        <dbReference type="ARBA" id="ARBA00022692"/>
    </source>
</evidence>
<evidence type="ECO:0000256" key="9">
    <source>
        <dbReference type="ARBA" id="ARBA00023136"/>
    </source>
</evidence>
<comment type="similarity">
    <text evidence="3 12">Belongs to the glycosyltransferase 10 family.</text>
</comment>
<feature type="non-terminal residue" evidence="16">
    <location>
        <position position="1"/>
    </location>
</feature>
<evidence type="ECO:0000256" key="13">
    <source>
        <dbReference type="SAM" id="MobiDB-lite"/>
    </source>
</evidence>
<dbReference type="InterPro" id="IPR038577">
    <property type="entry name" value="GT10-like_C_sf"/>
</dbReference>
<feature type="domain" description="Fucosyltransferase C-terminal" evidence="14">
    <location>
        <begin position="450"/>
        <end position="623"/>
    </location>
</feature>
<evidence type="ECO:0000259" key="14">
    <source>
        <dbReference type="Pfam" id="PF00852"/>
    </source>
</evidence>
<feature type="compositionally biased region" description="Basic residues" evidence="13">
    <location>
        <begin position="671"/>
        <end position="686"/>
    </location>
</feature>
<dbReference type="EC" id="2.4.1.-" evidence="12"/>
<dbReference type="FunFam" id="3.40.50.11660:FF:000001">
    <property type="entry name" value="alpha-(1,3)-fucosyltransferase 9"/>
    <property type="match status" value="1"/>
</dbReference>
<protein>
    <recommendedName>
        <fullName evidence="12">Fucosyltransferase</fullName>
        <ecNumber evidence="12">2.4.1.-</ecNumber>
    </recommendedName>
</protein>
<dbReference type="InterPro" id="IPR031481">
    <property type="entry name" value="Glyco_tran_10_N"/>
</dbReference>
<dbReference type="EMBL" id="VOFY01000561">
    <property type="protein sequence ID" value="KAA8578518.1"/>
    <property type="molecule type" value="Genomic_DNA"/>
</dbReference>
<evidence type="ECO:0000256" key="1">
    <source>
        <dbReference type="ARBA" id="ARBA00004167"/>
    </source>
</evidence>
<comment type="subcellular location">
    <subcellularLocation>
        <location evidence="12">Golgi apparatus</location>
        <location evidence="12">Golgi stack membrane</location>
        <topology evidence="12">Single-pass type II membrane protein</topology>
    </subcellularLocation>
    <subcellularLocation>
        <location evidence="1">Membrane</location>
        <topology evidence="1">Single-pass membrane protein</topology>
    </subcellularLocation>
</comment>
<proteinExistence type="inferred from homology"/>
<evidence type="ECO:0000313" key="16">
    <source>
        <dbReference type="EMBL" id="KAA8578518.1"/>
    </source>
</evidence>
<dbReference type="PANTHER" id="PTHR11929:SF12">
    <property type="entry name" value="ALPHA-(1,3)-FUCOSYLTRANSFERASE 7"/>
    <property type="match status" value="1"/>
</dbReference>
<evidence type="ECO:0000256" key="5">
    <source>
        <dbReference type="ARBA" id="ARBA00022679"/>
    </source>
</evidence>
<keyword evidence="17" id="KW-1185">Reference proteome</keyword>
<dbReference type="GO" id="GO:0032580">
    <property type="term" value="C:Golgi cisterna membrane"/>
    <property type="evidence" value="ECO:0007669"/>
    <property type="project" value="UniProtKB-SubCell"/>
</dbReference>
<evidence type="ECO:0000313" key="17">
    <source>
        <dbReference type="Proteomes" id="UP000327493"/>
    </source>
</evidence>
<evidence type="ECO:0000259" key="15">
    <source>
        <dbReference type="Pfam" id="PF17039"/>
    </source>
</evidence>
<dbReference type="AlphaFoldDB" id="A0A5J5CAK6"/>
<dbReference type="GO" id="GO:0046920">
    <property type="term" value="F:alpha-(1-&gt;3)-fucosyltransferase activity"/>
    <property type="evidence" value="ECO:0007669"/>
    <property type="project" value="TreeGrafter"/>
</dbReference>
<keyword evidence="10" id="KW-0325">Glycoprotein</keyword>
<keyword evidence="6 12" id="KW-0812">Transmembrane</keyword>
<evidence type="ECO:0000256" key="10">
    <source>
        <dbReference type="ARBA" id="ARBA00023180"/>
    </source>
</evidence>
<comment type="pathway">
    <text evidence="2">Protein modification; protein glycosylation.</text>
</comment>
<keyword evidence="5 12" id="KW-0808">Transferase</keyword>
<reference evidence="16 17" key="1">
    <citation type="submission" date="2019-08" db="EMBL/GenBank/DDBJ databases">
        <title>A chromosome-level genome assembly, high-density linkage maps, and genome scans reveal the genomic architecture of hybrid incompatibilities underlying speciation via character displacement in darters (Percidae: Etheostominae).</title>
        <authorList>
            <person name="Moran R.L."/>
            <person name="Catchen J.M."/>
            <person name="Fuller R.C."/>
        </authorList>
    </citation>
    <scope>NUCLEOTIDE SEQUENCE [LARGE SCALE GENOMIC DNA]</scope>
    <source>
        <strain evidence="16">EspeVRDwgs_2016</strain>
        <tissue evidence="16">Muscle</tissue>
    </source>
</reference>
<dbReference type="PANTHER" id="PTHR11929">
    <property type="entry name" value="ALPHA- 1,3 -FUCOSYLTRANSFERASE"/>
    <property type="match status" value="1"/>
</dbReference>
<dbReference type="Proteomes" id="UP000327493">
    <property type="component" value="Unassembled WGS sequence"/>
</dbReference>
<dbReference type="SUPFAM" id="SSF53756">
    <property type="entry name" value="UDP-Glycosyltransferase/glycogen phosphorylase"/>
    <property type="match status" value="1"/>
</dbReference>
<evidence type="ECO:0000256" key="3">
    <source>
        <dbReference type="ARBA" id="ARBA00008919"/>
    </source>
</evidence>
<evidence type="ECO:0000256" key="7">
    <source>
        <dbReference type="ARBA" id="ARBA00022968"/>
    </source>
</evidence>
<feature type="domain" description="Fucosyltransferase N-terminal" evidence="15">
    <location>
        <begin position="324"/>
        <end position="434"/>
    </location>
</feature>
<evidence type="ECO:0000256" key="4">
    <source>
        <dbReference type="ARBA" id="ARBA00022676"/>
    </source>
</evidence>
<keyword evidence="4 12" id="KW-0328">Glycosyltransferase</keyword>
<dbReference type="InterPro" id="IPR001503">
    <property type="entry name" value="Glyco_trans_10"/>
</dbReference>
<keyword evidence="9" id="KW-0472">Membrane</keyword>
<evidence type="ECO:0000256" key="12">
    <source>
        <dbReference type="RuleBase" id="RU003832"/>
    </source>
</evidence>
<organism evidence="16 17">
    <name type="scientific">Etheostoma spectabile</name>
    <name type="common">orangethroat darter</name>
    <dbReference type="NCBI Taxonomy" id="54343"/>
    <lineage>
        <taxon>Eukaryota</taxon>
        <taxon>Metazoa</taxon>
        <taxon>Chordata</taxon>
        <taxon>Craniata</taxon>
        <taxon>Vertebrata</taxon>
        <taxon>Euteleostomi</taxon>
        <taxon>Actinopterygii</taxon>
        <taxon>Neopterygii</taxon>
        <taxon>Teleostei</taxon>
        <taxon>Neoteleostei</taxon>
        <taxon>Acanthomorphata</taxon>
        <taxon>Eupercaria</taxon>
        <taxon>Perciformes</taxon>
        <taxon>Percoidei</taxon>
        <taxon>Percidae</taxon>
        <taxon>Etheostomatinae</taxon>
        <taxon>Etheostoma</taxon>
    </lineage>
</organism>
<keyword evidence="12" id="KW-0333">Golgi apparatus</keyword>
<evidence type="ECO:0000256" key="8">
    <source>
        <dbReference type="ARBA" id="ARBA00022989"/>
    </source>
</evidence>
<dbReference type="Pfam" id="PF17039">
    <property type="entry name" value="Glyco_tran_10_N"/>
    <property type="match status" value="1"/>
</dbReference>
<keyword evidence="7" id="KW-0735">Signal-anchor</keyword>
<evidence type="ECO:0000256" key="11">
    <source>
        <dbReference type="ARBA" id="ARBA00036481"/>
    </source>
</evidence>
<comment type="caution">
    <text evidence="16">The sequence shown here is derived from an EMBL/GenBank/DDBJ whole genome shotgun (WGS) entry which is preliminary data.</text>
</comment>
<dbReference type="Gene3D" id="3.40.50.11660">
    <property type="entry name" value="Glycosyl transferase family 10, C-terminal domain"/>
    <property type="match status" value="1"/>
</dbReference>
<name>A0A5J5CAK6_9PERO</name>
<feature type="region of interest" description="Disordered" evidence="13">
    <location>
        <begin position="656"/>
        <end position="686"/>
    </location>
</feature>
<dbReference type="UniPathway" id="UPA00378"/>
<keyword evidence="8" id="KW-1133">Transmembrane helix</keyword>
<dbReference type="InterPro" id="IPR055270">
    <property type="entry name" value="Glyco_tran_10_C"/>
</dbReference>
<gene>
    <name evidence="16" type="ORF">FQN60_007310</name>
</gene>
<evidence type="ECO:0000256" key="2">
    <source>
        <dbReference type="ARBA" id="ARBA00004922"/>
    </source>
</evidence>
<accession>A0A5J5CAK6</accession>
<comment type="catalytic activity">
    <reaction evidence="11">
        <text>an N-acetyl-alpha-neuraminyl-(2-&gt;3)-beta-D-galactosyl-(1-&gt;4)-N-acetyl-beta-D-glucosaminyl derivative + GDP-beta-L-fucose = an alpha-Neu5Ac-(2-&gt;3)-beta-D-Gal-(1-&gt;4)-[alpha-L-Fuc-(1-&gt;3)]-beta-D-GlcNAc derivative + GDP + H(+)</text>
        <dbReference type="Rhea" id="RHEA:56076"/>
        <dbReference type="ChEBI" id="CHEBI:15378"/>
        <dbReference type="ChEBI" id="CHEBI:57273"/>
        <dbReference type="ChEBI" id="CHEBI:58189"/>
        <dbReference type="ChEBI" id="CHEBI:136545"/>
        <dbReference type="ChEBI" id="CHEBI:139509"/>
    </reaction>
    <physiologicalReaction direction="left-to-right" evidence="11">
        <dbReference type="Rhea" id="RHEA:56077"/>
    </physiologicalReaction>
</comment>